<gene>
    <name evidence="1" type="ORF">J1M35_13260</name>
</gene>
<dbReference type="KEGG" id="otd:J1M35_13260"/>
<keyword evidence="2" id="KW-1185">Reference proteome</keyword>
<dbReference type="EMBL" id="CP071796">
    <property type="protein sequence ID" value="QTD44097.1"/>
    <property type="molecule type" value="Genomic_DNA"/>
</dbReference>
<protein>
    <submittedName>
        <fullName evidence="1">Uncharacterized protein</fullName>
    </submittedName>
</protein>
<reference evidence="1" key="1">
    <citation type="submission" date="2021-03" db="EMBL/GenBank/DDBJ databases">
        <title>Ottowia sp. 27C isolated from the cloaca of a Giant Asian pond turtle (Heosemys grandis).</title>
        <authorList>
            <person name="Spergser J."/>
            <person name="Busse H.-J."/>
        </authorList>
    </citation>
    <scope>NUCLEOTIDE SEQUENCE</scope>
    <source>
        <strain evidence="1">27C</strain>
    </source>
</reference>
<evidence type="ECO:0000313" key="2">
    <source>
        <dbReference type="Proteomes" id="UP000663903"/>
    </source>
</evidence>
<organism evidence="1 2">
    <name type="scientific">Ottowia testudinis</name>
    <dbReference type="NCBI Taxonomy" id="2816950"/>
    <lineage>
        <taxon>Bacteria</taxon>
        <taxon>Pseudomonadati</taxon>
        <taxon>Pseudomonadota</taxon>
        <taxon>Betaproteobacteria</taxon>
        <taxon>Burkholderiales</taxon>
        <taxon>Comamonadaceae</taxon>
        <taxon>Ottowia</taxon>
    </lineage>
</organism>
<dbReference type="RefSeq" id="WP_208007538.1">
    <property type="nucleotide sequence ID" value="NZ_CP071796.1"/>
</dbReference>
<sequence length="147" mass="16800">MMLDLGQFPLVRILPINTTQIAPERQIELLLDREQPFVLMMHRRDERHPDDNPENRKSRSRFFKQNRDRLKRLCAAAILVEGDSPVSPPIKAMAWGLSKAFGVPFHFAHDEDLAVSLARRYVVVQTTDHSISRDALAASLVPPRHAD</sequence>
<accession>A0A975CDZ4</accession>
<dbReference type="Proteomes" id="UP000663903">
    <property type="component" value="Chromosome"/>
</dbReference>
<evidence type="ECO:0000313" key="1">
    <source>
        <dbReference type="EMBL" id="QTD44097.1"/>
    </source>
</evidence>
<name>A0A975CDZ4_9BURK</name>
<dbReference type="AlphaFoldDB" id="A0A975CDZ4"/>
<proteinExistence type="predicted"/>